<feature type="non-terminal residue" evidence="10">
    <location>
        <position position="427"/>
    </location>
</feature>
<feature type="compositionally biased region" description="Polar residues" evidence="6">
    <location>
        <begin position="314"/>
        <end position="336"/>
    </location>
</feature>
<organism evidence="9 10">
    <name type="scientific">Gekko japonicus</name>
    <name type="common">Schlegel's Japanese gecko</name>
    <dbReference type="NCBI Taxonomy" id="146911"/>
    <lineage>
        <taxon>Eukaryota</taxon>
        <taxon>Metazoa</taxon>
        <taxon>Chordata</taxon>
        <taxon>Craniata</taxon>
        <taxon>Vertebrata</taxon>
        <taxon>Euteleostomi</taxon>
        <taxon>Lepidosauria</taxon>
        <taxon>Squamata</taxon>
        <taxon>Bifurcata</taxon>
        <taxon>Gekkota</taxon>
        <taxon>Gekkonidae</taxon>
        <taxon>Gekkoninae</taxon>
        <taxon>Gekko</taxon>
    </lineage>
</organism>
<dbReference type="CDD" id="cd22717">
    <property type="entry name" value="FHA_APLF"/>
    <property type="match status" value="1"/>
</dbReference>
<evidence type="ECO:0000259" key="7">
    <source>
        <dbReference type="Pfam" id="PF10283"/>
    </source>
</evidence>
<dbReference type="InterPro" id="IPR008984">
    <property type="entry name" value="SMAD_FHA_dom_sf"/>
</dbReference>
<dbReference type="GeneID" id="107121430"/>
<keyword evidence="2" id="KW-0227">DNA damage</keyword>
<dbReference type="InterPro" id="IPR019406">
    <property type="entry name" value="APLF_PBZ"/>
</dbReference>
<evidence type="ECO:0000259" key="8">
    <source>
        <dbReference type="Pfam" id="PF17913"/>
    </source>
</evidence>
<evidence type="ECO:0000256" key="4">
    <source>
        <dbReference type="ARBA" id="ARBA00023204"/>
    </source>
</evidence>
<keyword evidence="5" id="KW-0539">Nucleus</keyword>
<dbReference type="PANTHER" id="PTHR21315:SF2">
    <property type="entry name" value="APRATAXIN AND PNK-LIKE FACTOR"/>
    <property type="match status" value="1"/>
</dbReference>
<dbReference type="RefSeq" id="XP_015279827.1">
    <property type="nucleotide sequence ID" value="XM_015424341.1"/>
</dbReference>
<feature type="domain" description="PBZ-type" evidence="7">
    <location>
        <begin position="341"/>
        <end position="366"/>
    </location>
</feature>
<feature type="compositionally biased region" description="Basic and acidic residues" evidence="6">
    <location>
        <begin position="404"/>
        <end position="413"/>
    </location>
</feature>
<feature type="compositionally biased region" description="Basic residues" evidence="6">
    <location>
        <begin position="414"/>
        <end position="427"/>
    </location>
</feature>
<name>A0ABM1L1J0_GEKJA</name>
<feature type="domain" description="PNK FHA" evidence="8">
    <location>
        <begin position="15"/>
        <end position="61"/>
    </location>
</feature>
<comment type="subcellular location">
    <subcellularLocation>
        <location evidence="1">Nucleus</location>
    </subcellularLocation>
</comment>
<feature type="compositionally biased region" description="Basic and acidic residues" evidence="6">
    <location>
        <begin position="142"/>
        <end position="154"/>
    </location>
</feature>
<feature type="compositionally biased region" description="Polar residues" evidence="6">
    <location>
        <begin position="128"/>
        <end position="140"/>
    </location>
</feature>
<sequence>MSGFKVAPVDGGNALALPPGETVIGRGPLLGITDKRVSRKHAILKVTGDQLSIKPVHVNPCFYRPSEHSQLVPLDTDEWHRLSPGDNFSLLVDKYVFRVVFTHAETDDLKRRNGGDSVPSHTSERPPKQSSLPQMPSSSHGKLLEDDSVSERTTETPQKLSARMAEPDKPSSASRKRVLPAWMLQGDLTAPGLSPLVPGSGRNEERRRSPGKKRKTTAREDAALSLEDIQGVATESAASKVEKNNSKVVPQIPKRLTVQNECSEPSQSAQPSVERDASGKRETKEDSATSEAENQGIPSQSLVHQDGSEAFIPDQTTEADSSDLTESSDVPQSSNVTEHKRIPCQYGSHCYRKNPVHFQQFSHPGDGDYHDPEVVTAADNDQRPECPYGTTCYRKNPQHKKEYKHTAPPEPERRKTRPKPTKKGKGA</sequence>
<feature type="compositionally biased region" description="Polar residues" evidence="6">
    <location>
        <begin position="257"/>
        <end position="271"/>
    </location>
</feature>
<dbReference type="Proteomes" id="UP000694871">
    <property type="component" value="Unplaced"/>
</dbReference>
<keyword evidence="3" id="KW-0378">Hydrolase</keyword>
<gene>
    <name evidence="10" type="primary">APLF</name>
</gene>
<feature type="domain" description="PBZ-type" evidence="7">
    <location>
        <begin position="383"/>
        <end position="407"/>
    </location>
</feature>
<dbReference type="SUPFAM" id="SSF49879">
    <property type="entry name" value="SMAD/FHA domain"/>
    <property type="match status" value="1"/>
</dbReference>
<proteinExistence type="predicted"/>
<keyword evidence="9" id="KW-1185">Reference proteome</keyword>
<dbReference type="InterPro" id="IPR039253">
    <property type="entry name" value="APLF"/>
</dbReference>
<feature type="region of interest" description="Disordered" evidence="6">
    <location>
        <begin position="357"/>
        <end position="427"/>
    </location>
</feature>
<evidence type="ECO:0000256" key="5">
    <source>
        <dbReference type="ARBA" id="ARBA00023242"/>
    </source>
</evidence>
<evidence type="ECO:0000313" key="10">
    <source>
        <dbReference type="RefSeq" id="XP_015279827.1"/>
    </source>
</evidence>
<dbReference type="Gene3D" id="2.60.200.20">
    <property type="match status" value="1"/>
</dbReference>
<feature type="region of interest" description="Disordered" evidence="6">
    <location>
        <begin position="109"/>
        <end position="340"/>
    </location>
</feature>
<evidence type="ECO:0000313" key="9">
    <source>
        <dbReference type="Proteomes" id="UP000694871"/>
    </source>
</evidence>
<evidence type="ECO:0000256" key="1">
    <source>
        <dbReference type="ARBA" id="ARBA00004123"/>
    </source>
</evidence>
<feature type="compositionally biased region" description="Basic and acidic residues" evidence="6">
    <location>
        <begin position="273"/>
        <end position="287"/>
    </location>
</feature>
<evidence type="ECO:0000256" key="2">
    <source>
        <dbReference type="ARBA" id="ARBA00022763"/>
    </source>
</evidence>
<keyword evidence="4" id="KW-0234">DNA repair</keyword>
<dbReference type="Pfam" id="PF17913">
    <property type="entry name" value="FHA_2"/>
    <property type="match status" value="1"/>
</dbReference>
<dbReference type="Pfam" id="PF10283">
    <property type="entry name" value="zf-CCHH"/>
    <property type="match status" value="2"/>
</dbReference>
<protein>
    <submittedName>
        <fullName evidence="10">Aprataxin and PNK-like factor</fullName>
    </submittedName>
</protein>
<dbReference type="InterPro" id="IPR041388">
    <property type="entry name" value="FHA_2"/>
</dbReference>
<evidence type="ECO:0000256" key="6">
    <source>
        <dbReference type="SAM" id="MobiDB-lite"/>
    </source>
</evidence>
<accession>A0ABM1L1J0</accession>
<reference evidence="10" key="1">
    <citation type="submission" date="2025-08" db="UniProtKB">
        <authorList>
            <consortium name="RefSeq"/>
        </authorList>
    </citation>
    <scope>IDENTIFICATION</scope>
</reference>
<evidence type="ECO:0000256" key="3">
    <source>
        <dbReference type="ARBA" id="ARBA00022801"/>
    </source>
</evidence>
<feature type="compositionally biased region" description="Polar residues" evidence="6">
    <location>
        <begin position="289"/>
        <end position="303"/>
    </location>
</feature>
<dbReference type="PANTHER" id="PTHR21315">
    <property type="entry name" value="APRATAXIN AND PNK-LIKE FACTOR-RELATED"/>
    <property type="match status" value="1"/>
</dbReference>